<dbReference type="GO" id="GO:0045504">
    <property type="term" value="F:dynein heavy chain binding"/>
    <property type="evidence" value="ECO:0007669"/>
    <property type="project" value="TreeGrafter"/>
</dbReference>
<reference evidence="16" key="1">
    <citation type="submission" date="2022-01" db="EMBL/GenBank/DDBJ databases">
        <title>Genome Sequence Resource for Two Populations of Ditylenchus destructor, the Migratory Endoparasitic Phytonematode.</title>
        <authorList>
            <person name="Zhang H."/>
            <person name="Lin R."/>
            <person name="Xie B."/>
        </authorList>
    </citation>
    <scope>NUCLEOTIDE SEQUENCE</scope>
    <source>
        <strain evidence="16">BazhouSP</strain>
    </source>
</reference>
<evidence type="ECO:0000313" key="17">
    <source>
        <dbReference type="Proteomes" id="UP001201812"/>
    </source>
</evidence>
<sequence length="377" mass="42634">MLNIFELARQSYEESQRNHSGRLNLGDVDEEQNGSISEREAISAKFAATTSGGGRESTVLVCGSENCGKSTLVFRFLDPRTSDPSQGRTIAMDYNYATRTRQNVKDLAHIWELGGGGSLANLLEIVLNDQNIESTSLILFLDLTRPEHFQAVVEPILDVVCRRLDHIMGQVQINQPSMYERISKMSTRKWQLHKDVRVAKPLPIPMAVIGAKYDEFQNFDTERKRSTFRLLRFIAHVNGASLQTHSSVMETLMNRTRSLFGHFAFGVSLGTGKANSIDIHSPVFVSVGEDSLESIGLVSALTSHTEAMSQWMFNLNESFPQEKSEERDEDPGQDKQFTEPLIDELIEEKTRALELFVKERRDRQAAQDKSKHRLTRK</sequence>
<evidence type="ECO:0000256" key="8">
    <source>
        <dbReference type="ARBA" id="ARBA00022701"/>
    </source>
</evidence>
<evidence type="ECO:0000256" key="15">
    <source>
        <dbReference type="SAM" id="MobiDB-lite"/>
    </source>
</evidence>
<evidence type="ECO:0000256" key="4">
    <source>
        <dbReference type="ARBA" id="ARBA00006831"/>
    </source>
</evidence>
<evidence type="ECO:0000256" key="12">
    <source>
        <dbReference type="ARBA" id="ARBA00023175"/>
    </source>
</evidence>
<evidence type="ECO:0000256" key="13">
    <source>
        <dbReference type="ARBA" id="ARBA00023212"/>
    </source>
</evidence>
<evidence type="ECO:0000256" key="11">
    <source>
        <dbReference type="ARBA" id="ARBA00023069"/>
    </source>
</evidence>
<dbReference type="GO" id="GO:0005868">
    <property type="term" value="C:cytoplasmic dynein complex"/>
    <property type="evidence" value="ECO:0007669"/>
    <property type="project" value="InterPro"/>
</dbReference>
<dbReference type="InterPro" id="IPR040045">
    <property type="entry name" value="DYNC2LI1"/>
</dbReference>
<comment type="caution">
    <text evidence="16">The sequence shown here is derived from an EMBL/GenBank/DDBJ whole genome shotgun (WGS) entry which is preliminary data.</text>
</comment>
<dbReference type="GO" id="GO:0035721">
    <property type="term" value="P:intraciliary retrograde transport"/>
    <property type="evidence" value="ECO:0007669"/>
    <property type="project" value="InterPro"/>
</dbReference>
<dbReference type="InterPro" id="IPR022780">
    <property type="entry name" value="Dynein_light_int_chain"/>
</dbReference>
<evidence type="ECO:0000256" key="10">
    <source>
        <dbReference type="ARBA" id="ARBA00023017"/>
    </source>
</evidence>
<keyword evidence="13" id="KW-0206">Cytoskeleton</keyword>
<evidence type="ECO:0000256" key="14">
    <source>
        <dbReference type="ARBA" id="ARBA00023273"/>
    </source>
</evidence>
<accession>A0AAD4N350</accession>
<organism evidence="16 17">
    <name type="scientific">Ditylenchus destructor</name>
    <dbReference type="NCBI Taxonomy" id="166010"/>
    <lineage>
        <taxon>Eukaryota</taxon>
        <taxon>Metazoa</taxon>
        <taxon>Ecdysozoa</taxon>
        <taxon>Nematoda</taxon>
        <taxon>Chromadorea</taxon>
        <taxon>Rhabditida</taxon>
        <taxon>Tylenchina</taxon>
        <taxon>Tylenchomorpha</taxon>
        <taxon>Sphaerularioidea</taxon>
        <taxon>Anguinidae</taxon>
        <taxon>Anguininae</taxon>
        <taxon>Ditylenchus</taxon>
    </lineage>
</organism>
<comment type="similarity">
    <text evidence="4">Belongs to the dynein light intermediate chain family.</text>
</comment>
<evidence type="ECO:0000256" key="6">
    <source>
        <dbReference type="ARBA" id="ARBA00022473"/>
    </source>
</evidence>
<keyword evidence="9" id="KW-0970">Cilium biogenesis/degradation</keyword>
<dbReference type="GO" id="GO:0005874">
    <property type="term" value="C:microtubule"/>
    <property type="evidence" value="ECO:0007669"/>
    <property type="project" value="UniProtKB-KW"/>
</dbReference>
<dbReference type="GO" id="GO:0005930">
    <property type="term" value="C:axoneme"/>
    <property type="evidence" value="ECO:0007669"/>
    <property type="project" value="UniProtKB-SubCell"/>
</dbReference>
<keyword evidence="11" id="KW-0969">Cilium</keyword>
<evidence type="ECO:0000256" key="3">
    <source>
        <dbReference type="ARBA" id="ARBA00004430"/>
    </source>
</evidence>
<feature type="compositionally biased region" description="Basic and acidic residues" evidence="15">
    <location>
        <begin position="320"/>
        <end position="337"/>
    </location>
</feature>
<dbReference type="InterPro" id="IPR027417">
    <property type="entry name" value="P-loop_NTPase"/>
</dbReference>
<dbReference type="PANTHER" id="PTHR13236:SF0">
    <property type="entry name" value="CYTOPLASMIC DYNEIN 2 LIGHT INTERMEDIATE CHAIN 1"/>
    <property type="match status" value="1"/>
</dbReference>
<evidence type="ECO:0000256" key="7">
    <source>
        <dbReference type="ARBA" id="ARBA00022490"/>
    </source>
</evidence>
<evidence type="ECO:0000256" key="1">
    <source>
        <dbReference type="ARBA" id="ARBA00004120"/>
    </source>
</evidence>
<evidence type="ECO:0000256" key="9">
    <source>
        <dbReference type="ARBA" id="ARBA00022794"/>
    </source>
</evidence>
<dbReference type="GO" id="GO:0036064">
    <property type="term" value="C:ciliary basal body"/>
    <property type="evidence" value="ECO:0007669"/>
    <property type="project" value="TreeGrafter"/>
</dbReference>
<dbReference type="GO" id="GO:0005813">
    <property type="term" value="C:centrosome"/>
    <property type="evidence" value="ECO:0007669"/>
    <property type="project" value="UniProtKB-SubCell"/>
</dbReference>
<dbReference type="CDD" id="cd00882">
    <property type="entry name" value="Ras_like_GTPase"/>
    <property type="match status" value="1"/>
</dbReference>
<dbReference type="SUPFAM" id="SSF52540">
    <property type="entry name" value="P-loop containing nucleoside triphosphate hydrolases"/>
    <property type="match status" value="1"/>
</dbReference>
<keyword evidence="10" id="KW-0243">Dynein</keyword>
<keyword evidence="12" id="KW-0505">Motor protein</keyword>
<keyword evidence="8" id="KW-0493">Microtubule</keyword>
<evidence type="ECO:0000256" key="5">
    <source>
        <dbReference type="ARBA" id="ARBA00018863"/>
    </source>
</evidence>
<dbReference type="GO" id="GO:0035735">
    <property type="term" value="P:intraciliary transport involved in cilium assembly"/>
    <property type="evidence" value="ECO:0007669"/>
    <property type="project" value="InterPro"/>
</dbReference>
<dbReference type="PANTHER" id="PTHR13236">
    <property type="entry name" value="DYNEIN 2 LIGHT INTERMEDIATE CHAIN, ISOFORM 2"/>
    <property type="match status" value="1"/>
</dbReference>
<proteinExistence type="inferred from homology"/>
<dbReference type="Gene3D" id="3.40.50.300">
    <property type="entry name" value="P-loop containing nucleotide triphosphate hydrolases"/>
    <property type="match status" value="1"/>
</dbReference>
<dbReference type="AlphaFoldDB" id="A0AAD4N350"/>
<dbReference type="Proteomes" id="UP001201812">
    <property type="component" value="Unassembled WGS sequence"/>
</dbReference>
<feature type="region of interest" description="Disordered" evidence="15">
    <location>
        <begin position="319"/>
        <end position="341"/>
    </location>
</feature>
<evidence type="ECO:0000256" key="2">
    <source>
        <dbReference type="ARBA" id="ARBA00004300"/>
    </source>
</evidence>
<keyword evidence="7" id="KW-0963">Cytoplasm</keyword>
<gene>
    <name evidence="16" type="ORF">DdX_08233</name>
</gene>
<dbReference type="Pfam" id="PF05783">
    <property type="entry name" value="DLIC"/>
    <property type="match status" value="1"/>
</dbReference>
<keyword evidence="14" id="KW-0966">Cell projection</keyword>
<comment type="subcellular location">
    <subcellularLocation>
        <location evidence="3">Cytoplasm</location>
        <location evidence="3">Cytoskeleton</location>
        <location evidence="3">Cilium axoneme</location>
    </subcellularLocation>
    <subcellularLocation>
        <location evidence="1">Cytoplasm</location>
        <location evidence="1">Cytoskeleton</location>
        <location evidence="1">Cilium basal body</location>
    </subcellularLocation>
    <subcellularLocation>
        <location evidence="2">Cytoplasm</location>
        <location evidence="2">Cytoskeleton</location>
        <location evidence="2">Microtubule organizing center</location>
        <location evidence="2">Centrosome</location>
    </subcellularLocation>
</comment>
<dbReference type="EMBL" id="JAKKPZ010000012">
    <property type="protein sequence ID" value="KAI1714958.1"/>
    <property type="molecule type" value="Genomic_DNA"/>
</dbReference>
<protein>
    <recommendedName>
        <fullName evidence="5">Cytoplasmic dynein 2 light intermediate chain 1</fullName>
    </recommendedName>
</protein>
<keyword evidence="17" id="KW-1185">Reference proteome</keyword>
<keyword evidence="6" id="KW-0217">Developmental protein</keyword>
<evidence type="ECO:0000313" key="16">
    <source>
        <dbReference type="EMBL" id="KAI1714958.1"/>
    </source>
</evidence>
<name>A0AAD4N350_9BILA</name>